<dbReference type="SUPFAM" id="SSF52317">
    <property type="entry name" value="Class I glutamine amidotransferase-like"/>
    <property type="match status" value="1"/>
</dbReference>
<comment type="caution">
    <text evidence="6">The sequence shown here is derived from an EMBL/GenBank/DDBJ whole genome shotgun (WGS) entry which is preliminary data.</text>
</comment>
<dbReference type="EC" id="3.5.1.94" evidence="5"/>
<dbReference type="Gene3D" id="3.40.50.880">
    <property type="match status" value="1"/>
</dbReference>
<keyword evidence="7" id="KW-1185">Reference proteome</keyword>
<dbReference type="InterPro" id="IPR011697">
    <property type="entry name" value="Peptidase_C26"/>
</dbReference>
<name>A0AAI9SEU5_9BURK</name>
<comment type="similarity">
    <text evidence="1">Belongs to the peptidase C26 family.</text>
</comment>
<dbReference type="GO" id="GO:0033969">
    <property type="term" value="F:gamma-glutamyl-gamma-aminobutyrate hydrolase activity"/>
    <property type="evidence" value="ECO:0007669"/>
    <property type="project" value="UniProtKB-EC"/>
</dbReference>
<dbReference type="Proteomes" id="UP000469462">
    <property type="component" value="Unassembled WGS sequence"/>
</dbReference>
<dbReference type="InterPro" id="IPR029062">
    <property type="entry name" value="Class_I_gatase-like"/>
</dbReference>
<dbReference type="InterPro" id="IPR044668">
    <property type="entry name" value="PuuD-like"/>
</dbReference>
<dbReference type="GO" id="GO:0006598">
    <property type="term" value="P:polyamine catabolic process"/>
    <property type="evidence" value="ECO:0007669"/>
    <property type="project" value="TreeGrafter"/>
</dbReference>
<sequence>MKPLIGVTPDLKPESVLGVRNQYLQSVTRAGGIPVLLPISVDEADMREVFSHLDGLLITGGADIDPVLYGEEKSPACGELAPERDRLEMVLAKLAIEHDLPTLGICRGCQVLNVVYGGTLIQDIPTELGVPMDVHRQPEDYAVVTHGVTVEPGTLLEKIEGTGEIRVNSRHHQAVKTLGKGLVLNARSTKDGIVESFNDPTKRFMLAVQWHPEMLSHERPEALNLFKALVSAAAAGN</sequence>
<dbReference type="FunFam" id="3.40.50.880:FF:000030">
    <property type="entry name" value="Gamma-glutamyl-gamma-aminobutyrate hydrolase PuuD"/>
    <property type="match status" value="1"/>
</dbReference>
<dbReference type="RefSeq" id="WP_139687847.1">
    <property type="nucleotide sequence ID" value="NZ_WEHW01000001.1"/>
</dbReference>
<dbReference type="CDD" id="cd01745">
    <property type="entry name" value="GATase1_2"/>
    <property type="match status" value="1"/>
</dbReference>
<keyword evidence="6" id="KW-0378">Hydrolase</keyword>
<evidence type="ECO:0000256" key="5">
    <source>
        <dbReference type="ARBA" id="ARBA00066788"/>
    </source>
</evidence>
<dbReference type="PANTHER" id="PTHR43235:SF1">
    <property type="entry name" value="GLUTAMINE AMIDOTRANSFERASE PB2B2.05-RELATED"/>
    <property type="match status" value="1"/>
</dbReference>
<proteinExistence type="inferred from homology"/>
<gene>
    <name evidence="6" type="ORF">GBM96_00645</name>
</gene>
<accession>A0AAI9SEU5</accession>
<comment type="catalytic activity">
    <reaction evidence="2">
        <text>4-(gamma-L-glutamylamino)butanoate + H2O = 4-aminobutanoate + L-glutamate</text>
        <dbReference type="Rhea" id="RHEA:19737"/>
        <dbReference type="ChEBI" id="CHEBI:15377"/>
        <dbReference type="ChEBI" id="CHEBI:29985"/>
        <dbReference type="ChEBI" id="CHEBI:58800"/>
        <dbReference type="ChEBI" id="CHEBI:59888"/>
        <dbReference type="EC" id="3.5.1.94"/>
    </reaction>
</comment>
<organism evidence="6 7">
    <name type="scientific">Sutterella seckii</name>
    <dbReference type="NCBI Taxonomy" id="1944635"/>
    <lineage>
        <taxon>Bacteria</taxon>
        <taxon>Pseudomonadati</taxon>
        <taxon>Pseudomonadota</taxon>
        <taxon>Betaproteobacteria</taxon>
        <taxon>Burkholderiales</taxon>
        <taxon>Sutterellaceae</taxon>
        <taxon>Sutterella</taxon>
    </lineage>
</organism>
<dbReference type="Pfam" id="PF07722">
    <property type="entry name" value="Peptidase_C26"/>
    <property type="match status" value="1"/>
</dbReference>
<dbReference type="AlphaFoldDB" id="A0AAI9SEU5"/>
<comment type="pathway">
    <text evidence="4">Amine and polyamine degradation; putrescine degradation; 4-aminobutanoate from putrescine: step 4/4.</text>
</comment>
<dbReference type="PANTHER" id="PTHR43235">
    <property type="entry name" value="GLUTAMINE AMIDOTRANSFERASE PB2B2.05-RELATED"/>
    <property type="match status" value="1"/>
</dbReference>
<comment type="function">
    <text evidence="3">Involved in the breakdown of putrescine via hydrolysis of the gamma-glutamyl linkage of gamma-glutamyl-gamma-aminobutyrate.</text>
</comment>
<evidence type="ECO:0000313" key="7">
    <source>
        <dbReference type="Proteomes" id="UP000469462"/>
    </source>
</evidence>
<reference evidence="6 7" key="1">
    <citation type="submission" date="2019-10" db="EMBL/GenBank/DDBJ databases">
        <title>Genome diversity of Sutterella seckii.</title>
        <authorList>
            <person name="Chaplin A.V."/>
            <person name="Sokolova S.R."/>
            <person name="Mosin K.A."/>
            <person name="Ivanova E.L."/>
            <person name="Kochetkova T.O."/>
            <person name="Goltsov A.Y."/>
            <person name="Trofimov D.Y."/>
            <person name="Efimov B.A."/>
        </authorList>
    </citation>
    <scope>NUCLEOTIDE SEQUENCE [LARGE SCALE GENOMIC DNA]</scope>
    <source>
        <strain evidence="6 7">ASD3426</strain>
    </source>
</reference>
<evidence type="ECO:0000256" key="4">
    <source>
        <dbReference type="ARBA" id="ARBA00060634"/>
    </source>
</evidence>
<evidence type="ECO:0000313" key="6">
    <source>
        <dbReference type="EMBL" id="KAB7652885.1"/>
    </source>
</evidence>
<protein>
    <recommendedName>
        <fullName evidence="5">gamma-glutamyl-gamma-aminobutyrate hydrolase</fullName>
        <ecNumber evidence="5">3.5.1.94</ecNumber>
    </recommendedName>
</protein>
<dbReference type="GO" id="GO:0005829">
    <property type="term" value="C:cytosol"/>
    <property type="evidence" value="ECO:0007669"/>
    <property type="project" value="TreeGrafter"/>
</dbReference>
<evidence type="ECO:0000256" key="2">
    <source>
        <dbReference type="ARBA" id="ARBA00052718"/>
    </source>
</evidence>
<evidence type="ECO:0000256" key="1">
    <source>
        <dbReference type="ARBA" id="ARBA00011083"/>
    </source>
</evidence>
<dbReference type="PROSITE" id="PS51273">
    <property type="entry name" value="GATASE_TYPE_1"/>
    <property type="match status" value="1"/>
</dbReference>
<dbReference type="EMBL" id="WEHW01000001">
    <property type="protein sequence ID" value="KAB7652885.1"/>
    <property type="molecule type" value="Genomic_DNA"/>
</dbReference>
<evidence type="ECO:0000256" key="3">
    <source>
        <dbReference type="ARBA" id="ARBA00055068"/>
    </source>
</evidence>